<keyword evidence="2" id="KW-0808">Transferase</keyword>
<dbReference type="InterPro" id="IPR000719">
    <property type="entry name" value="Prot_kinase_dom"/>
</dbReference>
<dbReference type="InterPro" id="IPR011009">
    <property type="entry name" value="Kinase-like_dom_sf"/>
</dbReference>
<evidence type="ECO:0000259" key="1">
    <source>
        <dbReference type="PROSITE" id="PS50011"/>
    </source>
</evidence>
<name>A0A146K7D9_9EUKA</name>
<sequence length="81" mass="9499">MKGERITTASDIWSMGVVWYYLLFNTLPYNLGPGNVDYEKIQMLENVEICFEHEKQDANEYKILIELTKSMLQLDPLLRPS</sequence>
<dbReference type="GO" id="GO:0005524">
    <property type="term" value="F:ATP binding"/>
    <property type="evidence" value="ECO:0007669"/>
    <property type="project" value="InterPro"/>
</dbReference>
<protein>
    <submittedName>
        <fullName evidence="2">Calcium/calmodulin-dependent protein kinase</fullName>
    </submittedName>
</protein>
<dbReference type="EMBL" id="GDID01003856">
    <property type="protein sequence ID" value="JAP92750.1"/>
    <property type="molecule type" value="Transcribed_RNA"/>
</dbReference>
<feature type="domain" description="Protein kinase" evidence="1">
    <location>
        <begin position="1"/>
        <end position="81"/>
    </location>
</feature>
<dbReference type="Gene3D" id="1.10.510.10">
    <property type="entry name" value="Transferase(Phosphotransferase) domain 1"/>
    <property type="match status" value="1"/>
</dbReference>
<gene>
    <name evidence="2" type="ORF">TPC1_15202</name>
</gene>
<dbReference type="PROSITE" id="PS50011">
    <property type="entry name" value="PROTEIN_KINASE_DOM"/>
    <property type="match status" value="1"/>
</dbReference>
<organism evidence="2">
    <name type="scientific">Trepomonas sp. PC1</name>
    <dbReference type="NCBI Taxonomy" id="1076344"/>
    <lineage>
        <taxon>Eukaryota</taxon>
        <taxon>Metamonada</taxon>
        <taxon>Diplomonadida</taxon>
        <taxon>Hexamitidae</taxon>
        <taxon>Hexamitinae</taxon>
        <taxon>Trepomonas</taxon>
    </lineage>
</organism>
<feature type="non-terminal residue" evidence="2">
    <location>
        <position position="1"/>
    </location>
</feature>
<keyword evidence="2" id="KW-0418">Kinase</keyword>
<dbReference type="Pfam" id="PF00069">
    <property type="entry name" value="Pkinase"/>
    <property type="match status" value="1"/>
</dbReference>
<proteinExistence type="predicted"/>
<dbReference type="AlphaFoldDB" id="A0A146K7D9"/>
<dbReference type="GO" id="GO:0004672">
    <property type="term" value="F:protein kinase activity"/>
    <property type="evidence" value="ECO:0007669"/>
    <property type="project" value="InterPro"/>
</dbReference>
<reference evidence="2" key="1">
    <citation type="submission" date="2015-07" db="EMBL/GenBank/DDBJ databases">
        <title>Adaptation to a free-living lifestyle via gene acquisitions in the diplomonad Trepomonas sp. PC1.</title>
        <authorList>
            <person name="Xu F."/>
            <person name="Jerlstrom-Hultqvist J."/>
            <person name="Kolisko M."/>
            <person name="Simpson A.G.B."/>
            <person name="Roger A.J."/>
            <person name="Svard S.G."/>
            <person name="Andersson J.O."/>
        </authorList>
    </citation>
    <scope>NUCLEOTIDE SEQUENCE</scope>
    <source>
        <strain evidence="2">PC1</strain>
    </source>
</reference>
<evidence type="ECO:0000313" key="2">
    <source>
        <dbReference type="EMBL" id="JAP92750.1"/>
    </source>
</evidence>
<accession>A0A146K7D9</accession>
<dbReference type="SUPFAM" id="SSF56112">
    <property type="entry name" value="Protein kinase-like (PK-like)"/>
    <property type="match status" value="1"/>
</dbReference>
<feature type="non-terminal residue" evidence="2">
    <location>
        <position position="81"/>
    </location>
</feature>